<dbReference type="RefSeq" id="WP_034449248.1">
    <property type="nucleotide sequence ID" value="NZ_KL446932.1"/>
</dbReference>
<gene>
    <name evidence="1" type="ORF">O7U_00273</name>
</gene>
<organism evidence="1 2">
    <name type="scientific">Bartonella quintana JK 68</name>
    <dbReference type="NCBI Taxonomy" id="1134503"/>
    <lineage>
        <taxon>Bacteria</taxon>
        <taxon>Pseudomonadati</taxon>
        <taxon>Pseudomonadota</taxon>
        <taxon>Alphaproteobacteria</taxon>
        <taxon>Hyphomicrobiales</taxon>
        <taxon>Bartonellaceae</taxon>
        <taxon>Bartonella</taxon>
    </lineage>
</organism>
<evidence type="ECO:0000313" key="1">
    <source>
        <dbReference type="EMBL" id="KEC66999.1"/>
    </source>
</evidence>
<comment type="caution">
    <text evidence="1">The sequence shown here is derived from an EMBL/GenBank/DDBJ whole genome shotgun (WGS) entry which is preliminary data.</text>
</comment>
<name>A0ABR4SR70_BARQI</name>
<proteinExistence type="predicted"/>
<dbReference type="Proteomes" id="UP000027143">
    <property type="component" value="Unassembled WGS sequence"/>
</dbReference>
<reference evidence="1 2" key="1">
    <citation type="submission" date="2012-04" db="EMBL/GenBank/DDBJ databases">
        <title>The Genome Sequence of Bartonella quintana JK 68.</title>
        <authorList>
            <consortium name="The Broad Institute Genome Sequencing Platform"/>
            <consortium name="The Broad Institute Genome Sequencing Center for Infectious Disease"/>
            <person name="Feldgarden M."/>
            <person name="Kirby J."/>
            <person name="Kosoy M."/>
            <person name="Birtles R."/>
            <person name="Probert W.S."/>
            <person name="Chiaraviglio L."/>
            <person name="Walker B."/>
            <person name="Young S.K."/>
            <person name="Zeng Q."/>
            <person name="Gargeya S."/>
            <person name="Fitzgerald M."/>
            <person name="Haas B."/>
            <person name="Abouelleil A."/>
            <person name="Alvarado L."/>
            <person name="Arachchi H.M."/>
            <person name="Berlin A.M."/>
            <person name="Chapman S.B."/>
            <person name="Goldberg J."/>
            <person name="Griggs A."/>
            <person name="Gujja S."/>
            <person name="Hansen M."/>
            <person name="Howarth C."/>
            <person name="Imamovic A."/>
            <person name="Larimer J."/>
            <person name="McCowen C."/>
            <person name="Montmayeur A."/>
            <person name="Murphy C."/>
            <person name="Neiman D."/>
            <person name="Pearson M."/>
            <person name="Priest M."/>
            <person name="Roberts A."/>
            <person name="Saif S."/>
            <person name="Shea T."/>
            <person name="Sisk P."/>
            <person name="Sykes S."/>
            <person name="Wortman J."/>
            <person name="Nusbaum C."/>
            <person name="Birren B."/>
        </authorList>
    </citation>
    <scope>NUCLEOTIDE SEQUENCE [LARGE SCALE GENOMIC DNA]</scope>
    <source>
        <strain evidence="1 2">JK 68</strain>
    </source>
</reference>
<evidence type="ECO:0000313" key="2">
    <source>
        <dbReference type="Proteomes" id="UP000027143"/>
    </source>
</evidence>
<keyword evidence="2" id="KW-1185">Reference proteome</keyword>
<dbReference type="EMBL" id="AHPD01000002">
    <property type="protein sequence ID" value="KEC66999.1"/>
    <property type="molecule type" value="Genomic_DNA"/>
</dbReference>
<protein>
    <submittedName>
        <fullName evidence="1">Uncharacterized protein</fullName>
    </submittedName>
</protein>
<sequence length="78" mass="9360">MNPYNTTPTEPFHPRAYKAKSLRYHYLSALKVITAFALKRFVARMPIHLRIAIERILMLIDDRKQNRNIWHFGFSILF</sequence>
<accession>A0ABR4SR70</accession>